<dbReference type="InterPro" id="IPR050855">
    <property type="entry name" value="NDM-1-like"/>
</dbReference>
<dbReference type="SUPFAM" id="SSF56281">
    <property type="entry name" value="Metallo-hydrolase/oxidoreductase"/>
    <property type="match status" value="1"/>
</dbReference>
<dbReference type="PANTHER" id="PTHR42951:SF4">
    <property type="entry name" value="ACYL-COENZYME A THIOESTERASE MBLAC2"/>
    <property type="match status" value="1"/>
</dbReference>
<dbReference type="InterPro" id="IPR001279">
    <property type="entry name" value="Metallo-B-lactamas"/>
</dbReference>
<protein>
    <submittedName>
        <fullName evidence="2">MBL fold metallo-hydrolase</fullName>
    </submittedName>
</protein>
<dbReference type="InterPro" id="IPR036866">
    <property type="entry name" value="RibonucZ/Hydroxyglut_hydro"/>
</dbReference>
<evidence type="ECO:0000313" key="2">
    <source>
        <dbReference type="EMBL" id="MPQ62881.1"/>
    </source>
</evidence>
<dbReference type="SMART" id="SM00849">
    <property type="entry name" value="Lactamase_B"/>
    <property type="match status" value="1"/>
</dbReference>
<sequence>MVINQISERIYYLPFDENTDRPNLGYIFGNKYSIMIDCGNSPKHLSLFYAGLEERHLPIPQIAFITHWHWDHTFGMEAFNGMTIAGQLTNSKLKEVMQWKWTDQVMKERLVSGEEIEFCDENIRKEYKDLSEISVKSADMTFDRSISIDLGGITCIALNCPSPHSKDSVIIYVPEEKILFCGDADSGDFYDNKGQREVERVKQYRDVLMKIPFEVYLHGHCEPLSREEVFSDLEEMIEGNQNTNFN</sequence>
<dbReference type="EMBL" id="SPSF01000032">
    <property type="protein sequence ID" value="MPQ62881.1"/>
    <property type="molecule type" value="Genomic_DNA"/>
</dbReference>
<organism evidence="2 3">
    <name type="scientific">Clostridium estertheticum</name>
    <dbReference type="NCBI Taxonomy" id="238834"/>
    <lineage>
        <taxon>Bacteria</taxon>
        <taxon>Bacillati</taxon>
        <taxon>Bacillota</taxon>
        <taxon>Clostridia</taxon>
        <taxon>Eubacteriales</taxon>
        <taxon>Clostridiaceae</taxon>
        <taxon>Clostridium</taxon>
    </lineage>
</organism>
<accession>A0A5N7J2C4</accession>
<comment type="caution">
    <text evidence="2">The sequence shown here is derived from an EMBL/GenBank/DDBJ whole genome shotgun (WGS) entry which is preliminary data.</text>
</comment>
<evidence type="ECO:0000313" key="3">
    <source>
        <dbReference type="Proteomes" id="UP000342249"/>
    </source>
</evidence>
<name>A0A5N7J2C4_9CLOT</name>
<dbReference type="AlphaFoldDB" id="A0A5N7J2C4"/>
<proteinExistence type="predicted"/>
<feature type="domain" description="Metallo-beta-lactamase" evidence="1">
    <location>
        <begin position="22"/>
        <end position="220"/>
    </location>
</feature>
<dbReference type="Gene3D" id="3.60.15.10">
    <property type="entry name" value="Ribonuclease Z/Hydroxyacylglutathione hydrolase-like"/>
    <property type="match status" value="1"/>
</dbReference>
<dbReference type="GO" id="GO:0016787">
    <property type="term" value="F:hydrolase activity"/>
    <property type="evidence" value="ECO:0007669"/>
    <property type="project" value="UniProtKB-KW"/>
</dbReference>
<evidence type="ECO:0000259" key="1">
    <source>
        <dbReference type="SMART" id="SM00849"/>
    </source>
</evidence>
<dbReference type="PANTHER" id="PTHR42951">
    <property type="entry name" value="METALLO-BETA-LACTAMASE DOMAIN-CONTAINING"/>
    <property type="match status" value="1"/>
</dbReference>
<gene>
    <name evidence="2" type="ORF">E4V82_12280</name>
</gene>
<dbReference type="Proteomes" id="UP000342249">
    <property type="component" value="Unassembled WGS sequence"/>
</dbReference>
<keyword evidence="2" id="KW-0378">Hydrolase</keyword>
<reference evidence="2 3" key="1">
    <citation type="journal article" date="2019" name="Lett. Appl. Microbiol.">
        <title>A case of 'blown pack' spoilage of vacuum-packaged pork likely associated with Clostridium estertheticum in Canada.</title>
        <authorList>
            <person name="Zhang P."/>
            <person name="Ward P."/>
            <person name="McMullen L.M."/>
            <person name="Yang X."/>
        </authorList>
    </citation>
    <scope>NUCLEOTIDE SEQUENCE [LARGE SCALE GENOMIC DNA]</scope>
    <source>
        <strain evidence="2 3">MA19</strain>
    </source>
</reference>
<dbReference type="Pfam" id="PF00753">
    <property type="entry name" value="Lactamase_B"/>
    <property type="match status" value="1"/>
</dbReference>